<dbReference type="GO" id="GO:0005634">
    <property type="term" value="C:nucleus"/>
    <property type="evidence" value="ECO:0007669"/>
    <property type="project" value="UniProtKB-SubCell"/>
</dbReference>
<dbReference type="GO" id="GO:0043565">
    <property type="term" value="F:sequence-specific DNA binding"/>
    <property type="evidence" value="ECO:0007669"/>
    <property type="project" value="InterPro"/>
</dbReference>
<reference evidence="12 13" key="1">
    <citation type="journal article" date="2022" name="Nat. Genet.">
        <title>Improved pea reference genome and pan-genome highlight genomic features and evolutionary characteristics.</title>
        <authorList>
            <person name="Yang T."/>
            <person name="Liu R."/>
            <person name="Luo Y."/>
            <person name="Hu S."/>
            <person name="Wang D."/>
            <person name="Wang C."/>
            <person name="Pandey M.K."/>
            <person name="Ge S."/>
            <person name="Xu Q."/>
            <person name="Li N."/>
            <person name="Li G."/>
            <person name="Huang Y."/>
            <person name="Saxena R.K."/>
            <person name="Ji Y."/>
            <person name="Li M."/>
            <person name="Yan X."/>
            <person name="He Y."/>
            <person name="Liu Y."/>
            <person name="Wang X."/>
            <person name="Xiang C."/>
            <person name="Varshney R.K."/>
            <person name="Ding H."/>
            <person name="Gao S."/>
            <person name="Zong X."/>
        </authorList>
    </citation>
    <scope>NUCLEOTIDE SEQUENCE [LARGE SCALE GENOMIC DNA]</scope>
    <source>
        <strain evidence="12 13">cv. Zhongwan 6</strain>
    </source>
</reference>
<evidence type="ECO:0000313" key="13">
    <source>
        <dbReference type="Proteomes" id="UP001058974"/>
    </source>
</evidence>
<dbReference type="GO" id="GO:0003700">
    <property type="term" value="F:DNA-binding transcription factor activity"/>
    <property type="evidence" value="ECO:0007669"/>
    <property type="project" value="InterPro"/>
</dbReference>
<dbReference type="InterPro" id="IPR044810">
    <property type="entry name" value="WRKY_plant"/>
</dbReference>
<dbReference type="PANTHER" id="PTHR31221:SF130">
    <property type="entry name" value="WRKY TRANSCRIPTION FACTOR 3-RELATED"/>
    <property type="match status" value="1"/>
</dbReference>
<gene>
    <name evidence="12" type="ORF">KIW84_073480</name>
</gene>
<dbReference type="GO" id="GO:0046872">
    <property type="term" value="F:metal ion binding"/>
    <property type="evidence" value="ECO:0007669"/>
    <property type="project" value="UniProtKB-KW"/>
</dbReference>
<sequence length="377" mass="41968">MVGGGNGEWPGGGFSPGPMTLISSLFGDNDDGKTFSELLAGAMLDVEHGGGRDGGLSPLAMFASPPQQSLAQAYSNVQNQFEHPFSSSIVPTNTSFTQLQAVTFNNIAQQRIPNSKEPIAKSVDYSSNTEQTSQQSCSVNVDKANDDGYNWRKYGQKQVKGCEFPRSYYKCTHPSCPVKKKVERDLVDGHVTQIIYKGEHIHERPRPSKLTEDNSNVQQELLGTSDSDEEKDHETEKNYEPDRKRRSAVSKPRIIVQTISDVDLLEDGYKWRKYGQKVVKGNPHPRSYYKCTSPGCNVRKHIERVSTDPKAVMTTYEGKHNHDVPAAKTNSHTIANNNNASQLKSQNVILAMHNVDRRGQQQPSAVARLRLKEEHKA</sequence>
<keyword evidence="7" id="KW-0804">Transcription</keyword>
<evidence type="ECO:0000256" key="8">
    <source>
        <dbReference type="ARBA" id="ARBA00023242"/>
    </source>
</evidence>
<dbReference type="EMBL" id="JAMSHJ010000007">
    <property type="protein sequence ID" value="KAI5387363.1"/>
    <property type="molecule type" value="Genomic_DNA"/>
</dbReference>
<keyword evidence="5" id="KW-0805">Transcription regulation</keyword>
<keyword evidence="2" id="KW-0479">Metal-binding</keyword>
<evidence type="ECO:0000256" key="9">
    <source>
        <dbReference type="ARBA" id="ARBA00061157"/>
    </source>
</evidence>
<dbReference type="Gramene" id="Psat07G0348000-T1">
    <property type="protein sequence ID" value="KAI5387363.1"/>
    <property type="gene ID" value="KIW84_073480"/>
</dbReference>
<keyword evidence="8" id="KW-0539">Nucleus</keyword>
<dbReference type="InterPro" id="IPR036576">
    <property type="entry name" value="WRKY_dom_sf"/>
</dbReference>
<evidence type="ECO:0000256" key="1">
    <source>
        <dbReference type="ARBA" id="ARBA00004123"/>
    </source>
</evidence>
<name>A0A9D4VQ68_PEA</name>
<keyword evidence="6" id="KW-0238">DNA-binding</keyword>
<protein>
    <recommendedName>
        <fullName evidence="11">WRKY domain-containing protein</fullName>
    </recommendedName>
</protein>
<evidence type="ECO:0000256" key="7">
    <source>
        <dbReference type="ARBA" id="ARBA00023163"/>
    </source>
</evidence>
<dbReference type="AlphaFoldDB" id="A0A9D4VQ68"/>
<dbReference type="SMART" id="SM00774">
    <property type="entry name" value="WRKY"/>
    <property type="match status" value="2"/>
</dbReference>
<organism evidence="12 13">
    <name type="scientific">Pisum sativum</name>
    <name type="common">Garden pea</name>
    <name type="synonym">Lathyrus oleraceus</name>
    <dbReference type="NCBI Taxonomy" id="3888"/>
    <lineage>
        <taxon>Eukaryota</taxon>
        <taxon>Viridiplantae</taxon>
        <taxon>Streptophyta</taxon>
        <taxon>Embryophyta</taxon>
        <taxon>Tracheophyta</taxon>
        <taxon>Spermatophyta</taxon>
        <taxon>Magnoliopsida</taxon>
        <taxon>eudicotyledons</taxon>
        <taxon>Gunneridae</taxon>
        <taxon>Pentapetalae</taxon>
        <taxon>rosids</taxon>
        <taxon>fabids</taxon>
        <taxon>Fabales</taxon>
        <taxon>Fabaceae</taxon>
        <taxon>Papilionoideae</taxon>
        <taxon>50 kb inversion clade</taxon>
        <taxon>NPAAA clade</taxon>
        <taxon>Hologalegina</taxon>
        <taxon>IRL clade</taxon>
        <taxon>Fabeae</taxon>
        <taxon>Lathyrus</taxon>
    </lineage>
</organism>
<feature type="domain" description="WRKY" evidence="11">
    <location>
        <begin position="260"/>
        <end position="325"/>
    </location>
</feature>
<evidence type="ECO:0000313" key="12">
    <source>
        <dbReference type="EMBL" id="KAI5387363.1"/>
    </source>
</evidence>
<keyword evidence="13" id="KW-1185">Reference proteome</keyword>
<dbReference type="InterPro" id="IPR003657">
    <property type="entry name" value="WRKY_dom"/>
</dbReference>
<comment type="similarity">
    <text evidence="9">Belongs to the WRKY group I family.</text>
</comment>
<dbReference type="OrthoDB" id="2021103at2759"/>
<evidence type="ECO:0000256" key="2">
    <source>
        <dbReference type="ARBA" id="ARBA00022723"/>
    </source>
</evidence>
<evidence type="ECO:0000256" key="3">
    <source>
        <dbReference type="ARBA" id="ARBA00022737"/>
    </source>
</evidence>
<feature type="compositionally biased region" description="Basic and acidic residues" evidence="10">
    <location>
        <begin position="230"/>
        <end position="243"/>
    </location>
</feature>
<keyword evidence="3" id="KW-0677">Repeat</keyword>
<evidence type="ECO:0000256" key="4">
    <source>
        <dbReference type="ARBA" id="ARBA00022833"/>
    </source>
</evidence>
<dbReference type="PANTHER" id="PTHR31221">
    <property type="entry name" value="WRKY TRANSCRIPTION FACTOR PROTEIN 1-RELATED"/>
    <property type="match status" value="1"/>
</dbReference>
<dbReference type="PROSITE" id="PS50811">
    <property type="entry name" value="WRKY"/>
    <property type="match status" value="2"/>
</dbReference>
<dbReference type="SUPFAM" id="SSF118290">
    <property type="entry name" value="WRKY DNA-binding domain"/>
    <property type="match status" value="2"/>
</dbReference>
<dbReference type="FunFam" id="2.20.25.80:FF:000003">
    <property type="entry name" value="WRKY transcription factor 57"/>
    <property type="match status" value="1"/>
</dbReference>
<comment type="caution">
    <text evidence="12">The sequence shown here is derived from an EMBL/GenBank/DDBJ whole genome shotgun (WGS) entry which is preliminary data.</text>
</comment>
<feature type="domain" description="WRKY" evidence="11">
    <location>
        <begin position="140"/>
        <end position="205"/>
    </location>
</feature>
<feature type="region of interest" description="Disordered" evidence="10">
    <location>
        <begin position="221"/>
        <end position="250"/>
    </location>
</feature>
<comment type="subcellular location">
    <subcellularLocation>
        <location evidence="1">Nucleus</location>
    </subcellularLocation>
</comment>
<dbReference type="Pfam" id="PF03106">
    <property type="entry name" value="WRKY"/>
    <property type="match status" value="2"/>
</dbReference>
<dbReference type="Gene3D" id="2.20.25.80">
    <property type="entry name" value="WRKY domain"/>
    <property type="match status" value="2"/>
</dbReference>
<evidence type="ECO:0000256" key="10">
    <source>
        <dbReference type="SAM" id="MobiDB-lite"/>
    </source>
</evidence>
<proteinExistence type="inferred from homology"/>
<dbReference type="Gramene" id="Psat4g224520.1">
    <property type="protein sequence ID" value="Psat4g224520.1.cds"/>
    <property type="gene ID" value="Psat4g224520"/>
</dbReference>
<evidence type="ECO:0000256" key="5">
    <source>
        <dbReference type="ARBA" id="ARBA00023015"/>
    </source>
</evidence>
<keyword evidence="4" id="KW-0862">Zinc</keyword>
<evidence type="ECO:0000256" key="6">
    <source>
        <dbReference type="ARBA" id="ARBA00023125"/>
    </source>
</evidence>
<accession>A0A9D4VQ68</accession>
<dbReference type="FunFam" id="2.20.25.80:FF:000006">
    <property type="entry name" value="WRKY transcription factor"/>
    <property type="match status" value="1"/>
</dbReference>
<dbReference type="Proteomes" id="UP001058974">
    <property type="component" value="Chromosome 7"/>
</dbReference>
<evidence type="ECO:0000259" key="11">
    <source>
        <dbReference type="PROSITE" id="PS50811"/>
    </source>
</evidence>